<reference evidence="3 4" key="1">
    <citation type="submission" date="2016-10" db="EMBL/GenBank/DDBJ databases">
        <authorList>
            <person name="de Groot N.N."/>
        </authorList>
    </citation>
    <scope>NUCLEOTIDE SEQUENCE [LARGE SCALE GENOMIC DNA]</scope>
    <source>
        <strain evidence="3 4">Nl14</strain>
    </source>
</reference>
<evidence type="ECO:0000313" key="3">
    <source>
        <dbReference type="EMBL" id="SFU75505.1"/>
    </source>
</evidence>
<dbReference type="RefSeq" id="WP_256210561.1">
    <property type="nucleotide sequence ID" value="NZ_FPBZ01000024.1"/>
</dbReference>
<dbReference type="PANTHER" id="PTHR44520:SF2">
    <property type="entry name" value="RESPONSE REGULATOR RCP1"/>
    <property type="match status" value="1"/>
</dbReference>
<protein>
    <submittedName>
        <fullName evidence="3">Response regulator receiver domain-containing protein</fullName>
    </submittedName>
</protein>
<dbReference type="Pfam" id="PF00072">
    <property type="entry name" value="Response_reg"/>
    <property type="match status" value="1"/>
</dbReference>
<dbReference type="PROSITE" id="PS50110">
    <property type="entry name" value="RESPONSE_REGULATORY"/>
    <property type="match status" value="1"/>
</dbReference>
<gene>
    <name evidence="3" type="ORF">SAMN05216417_12431</name>
</gene>
<dbReference type="InterPro" id="IPR052893">
    <property type="entry name" value="TCS_response_regulator"/>
</dbReference>
<dbReference type="InterPro" id="IPR001789">
    <property type="entry name" value="Sig_transdc_resp-reg_receiver"/>
</dbReference>
<proteinExistence type="predicted"/>
<dbReference type="AlphaFoldDB" id="A0A1I7IRB2"/>
<organism evidence="3 4">
    <name type="scientific">Nitrosospira multiformis</name>
    <dbReference type="NCBI Taxonomy" id="1231"/>
    <lineage>
        <taxon>Bacteria</taxon>
        <taxon>Pseudomonadati</taxon>
        <taxon>Pseudomonadota</taxon>
        <taxon>Betaproteobacteria</taxon>
        <taxon>Nitrosomonadales</taxon>
        <taxon>Nitrosomonadaceae</taxon>
        <taxon>Nitrosospira</taxon>
    </lineage>
</organism>
<evidence type="ECO:0000259" key="2">
    <source>
        <dbReference type="PROSITE" id="PS50110"/>
    </source>
</evidence>
<dbReference type="Gene3D" id="3.40.50.2300">
    <property type="match status" value="1"/>
</dbReference>
<evidence type="ECO:0000313" key="4">
    <source>
        <dbReference type="Proteomes" id="UP000182649"/>
    </source>
</evidence>
<name>A0A1I7IRB2_9PROT</name>
<feature type="domain" description="Response regulatory" evidence="2">
    <location>
        <begin position="7"/>
        <end position="109"/>
    </location>
</feature>
<dbReference type="Proteomes" id="UP000182649">
    <property type="component" value="Unassembled WGS sequence"/>
</dbReference>
<accession>A0A1I7IRB2</accession>
<feature type="modified residue" description="4-aspartylphosphate" evidence="1">
    <location>
        <position position="61"/>
    </location>
</feature>
<dbReference type="PANTHER" id="PTHR44520">
    <property type="entry name" value="RESPONSE REGULATOR RCP1-RELATED"/>
    <property type="match status" value="1"/>
</dbReference>
<dbReference type="InterPro" id="IPR011006">
    <property type="entry name" value="CheY-like_superfamily"/>
</dbReference>
<sequence>MRDASKPILLIEDDQVDMMTVIRSLKQIHVTNPVIHRENGEDALNYLRDENGEKPCLILLDLNMPIMNGIEFLRAAKKDESRSHAINRCILDDQSDALKLTHFDQLPSH</sequence>
<dbReference type="GO" id="GO:0000160">
    <property type="term" value="P:phosphorelay signal transduction system"/>
    <property type="evidence" value="ECO:0007669"/>
    <property type="project" value="InterPro"/>
</dbReference>
<keyword evidence="1" id="KW-0597">Phosphoprotein</keyword>
<dbReference type="EMBL" id="FPBZ01000024">
    <property type="protein sequence ID" value="SFU75505.1"/>
    <property type="molecule type" value="Genomic_DNA"/>
</dbReference>
<dbReference type="SUPFAM" id="SSF52172">
    <property type="entry name" value="CheY-like"/>
    <property type="match status" value="1"/>
</dbReference>
<evidence type="ECO:0000256" key="1">
    <source>
        <dbReference type="PROSITE-ProRule" id="PRU00169"/>
    </source>
</evidence>